<gene>
    <name evidence="1" type="ORF">CCMP2556_LOCUS27623</name>
</gene>
<sequence>MCPANEIQRGALPPLVSGANRSEVFCDSVGCQVPYRIGLRSFSLLRMGWGYTSRAWLGLSRASVQRRGRRWRCAERQEVVLDPDLFSPETLTQAAEPLQRYTYESLFGGSAASESSAFSVDHQVFGNYGSLWSFFALADPSRWTMADGMTPACPSTCTLAIRAVRLLAEVDQWRNSSPARRLQQLSQLSLLFGKGDQWESLRTWVWPRLTELWKEDASWILQELTEPQRSCFDALNTGKAAEVLEDRGLWQWELSASGVSGSSPRLMTGGFWRPFPCVFRTSLGRRLLKGEAPGFTVQLFRASSLVRRHAPFPKI</sequence>
<organism evidence="1 2">
    <name type="scientific">Durusdinium trenchii</name>
    <dbReference type="NCBI Taxonomy" id="1381693"/>
    <lineage>
        <taxon>Eukaryota</taxon>
        <taxon>Sar</taxon>
        <taxon>Alveolata</taxon>
        <taxon>Dinophyceae</taxon>
        <taxon>Suessiales</taxon>
        <taxon>Symbiodiniaceae</taxon>
        <taxon>Durusdinium</taxon>
    </lineage>
</organism>
<dbReference type="Proteomes" id="UP001642484">
    <property type="component" value="Unassembled WGS sequence"/>
</dbReference>
<evidence type="ECO:0000313" key="2">
    <source>
        <dbReference type="Proteomes" id="UP001642484"/>
    </source>
</evidence>
<dbReference type="EMBL" id="CAXAMN010020002">
    <property type="protein sequence ID" value="CAK9055531.1"/>
    <property type="molecule type" value="Genomic_DNA"/>
</dbReference>
<evidence type="ECO:0000313" key="1">
    <source>
        <dbReference type="EMBL" id="CAK9055531.1"/>
    </source>
</evidence>
<comment type="caution">
    <text evidence="1">The sequence shown here is derived from an EMBL/GenBank/DDBJ whole genome shotgun (WGS) entry which is preliminary data.</text>
</comment>
<accession>A0ABP0MVK4</accession>
<keyword evidence="2" id="KW-1185">Reference proteome</keyword>
<name>A0ABP0MVK4_9DINO</name>
<reference evidence="1 2" key="1">
    <citation type="submission" date="2024-02" db="EMBL/GenBank/DDBJ databases">
        <authorList>
            <person name="Chen Y."/>
            <person name="Shah S."/>
            <person name="Dougan E. K."/>
            <person name="Thang M."/>
            <person name="Chan C."/>
        </authorList>
    </citation>
    <scope>NUCLEOTIDE SEQUENCE [LARGE SCALE GENOMIC DNA]</scope>
</reference>
<protein>
    <submittedName>
        <fullName evidence="1">Uncharacterized protein</fullName>
    </submittedName>
</protein>
<proteinExistence type="predicted"/>